<dbReference type="InterPro" id="IPR021136">
    <property type="entry name" value="Flagellar_hook_control-like_C"/>
</dbReference>
<feature type="domain" description="Flagellar hook-length control protein-like C-terminal" evidence="5">
    <location>
        <begin position="512"/>
        <end position="595"/>
    </location>
</feature>
<dbReference type="InterPro" id="IPR038610">
    <property type="entry name" value="FliK-like_C_sf"/>
</dbReference>
<feature type="region of interest" description="Disordered" evidence="4">
    <location>
        <begin position="212"/>
        <end position="435"/>
    </location>
</feature>
<feature type="region of interest" description="Disordered" evidence="4">
    <location>
        <begin position="449"/>
        <end position="482"/>
    </location>
</feature>
<evidence type="ECO:0000256" key="2">
    <source>
        <dbReference type="ARBA" id="ARBA00009149"/>
    </source>
</evidence>
<evidence type="ECO:0000256" key="3">
    <source>
        <dbReference type="ARBA" id="ARBA00022795"/>
    </source>
</evidence>
<dbReference type="CDD" id="cd17470">
    <property type="entry name" value="T3SS_Flik_C"/>
    <property type="match status" value="1"/>
</dbReference>
<feature type="compositionally biased region" description="Basic and acidic residues" evidence="4">
    <location>
        <begin position="332"/>
        <end position="342"/>
    </location>
</feature>
<evidence type="ECO:0000256" key="4">
    <source>
        <dbReference type="SAM" id="MobiDB-lite"/>
    </source>
</evidence>
<dbReference type="PRINTS" id="PR01007">
    <property type="entry name" value="FLGHOOKFLIK"/>
</dbReference>
<sequence>MQTLLTNTPPVQAAAPADKSAQLQPPSDNGEPTPHGEPKGGFSDAMAKAQANGAPVTKASQAAASEPKAGSQVVTDPVADDKGASDKHADAKSLANATEGTAATDDKKKKTEEAESSASPIDFLQRLQDALKQDTSLVSPAPLNLVATAPAVETDGNMLPQAGEGAEAADVLVGAGDKPLTLDDRKATTGAALQAQQAASLLKGEGVEVPAAEGEAQAMESEAAAMAAQLKDAGKDPKDAGKDNGAAGTDKAGKAELTGAERAALLSKVLPTEAVDKAAKGEGSKSIEIDASAKPVTPSMSNKEGAEKAHPQRAMEQAVPTQTSATRAFEAGQERVDTDTTRSTDGAQARGAAEGGEQAQARAATAAKSESPLATASSVKAPATQQPAEPVLTAPQQVLASSESQGPQASLSALSAGIKQMEASEGRESAKVRSEVKVDVKQKVAEFGKGSALGTESSTHDSHHSQQVQQNSQPQVANNDSKPTVDIAARRDPQNLPHLKLANPEAPAQLHQKVNLMLADKLQQAEIQLDPLGLGKMKIQIQIGADNQANVHFVVQHGQTREMLEQAMPRLRDMLAGQGIQLGQTLVQQQPQQQSQGQSAFAGQGQQGQKESGTFAETGQTEAEVTAAGSRLLTESTNDSGIDFYA</sequence>
<comment type="function">
    <text evidence="1">Controls the length of the flagellar hook.</text>
</comment>
<dbReference type="InterPro" id="IPR001635">
    <property type="entry name" value="Flag_hook_Flik"/>
</dbReference>
<feature type="compositionally biased region" description="Low complexity" evidence="4">
    <location>
        <begin position="346"/>
        <end position="367"/>
    </location>
</feature>
<comment type="similarity">
    <text evidence="2">Belongs to the FliK family.</text>
</comment>
<feature type="compositionally biased region" description="Polar residues" evidence="4">
    <location>
        <begin position="372"/>
        <end position="387"/>
    </location>
</feature>
<reference evidence="6" key="1">
    <citation type="journal article" date="2006" name="J. Bacteriol.">
        <title>Polar flagellum biogenesis in Aeromonas hydrophila.</title>
        <authorList>
            <person name="Canals R."/>
            <person name="Ramirez S."/>
            <person name="Vilches S."/>
            <person name="Horsburgh G."/>
            <person name="Shaw J.G."/>
            <person name="Tomas J.M."/>
            <person name="Merino S."/>
        </authorList>
    </citation>
    <scope>NUCLEOTIDE SEQUENCE</scope>
    <source>
        <strain evidence="6">AH-3</strain>
    </source>
</reference>
<dbReference type="PANTHER" id="PTHR37533:SF2">
    <property type="entry name" value="FLAGELLAR HOOK-LENGTH CONTROL PROTEIN"/>
    <property type="match status" value="1"/>
</dbReference>
<accession>Q2N2N2</accession>
<evidence type="ECO:0000259" key="5">
    <source>
        <dbReference type="Pfam" id="PF02120"/>
    </source>
</evidence>
<feature type="compositionally biased region" description="Basic and acidic residues" evidence="4">
    <location>
        <begin position="422"/>
        <end position="435"/>
    </location>
</feature>
<feature type="compositionally biased region" description="Low complexity" evidence="4">
    <location>
        <begin position="465"/>
        <end position="475"/>
    </location>
</feature>
<feature type="compositionally biased region" description="Basic and acidic residues" evidence="4">
    <location>
        <begin position="232"/>
        <end position="242"/>
    </location>
</feature>
<dbReference type="Pfam" id="PF02120">
    <property type="entry name" value="Flg_hook"/>
    <property type="match status" value="1"/>
</dbReference>
<feature type="region of interest" description="Disordered" evidence="4">
    <location>
        <begin position="1"/>
        <end position="121"/>
    </location>
</feature>
<dbReference type="PANTHER" id="PTHR37533">
    <property type="entry name" value="FLAGELLAR HOOK-LENGTH CONTROL PROTEIN"/>
    <property type="match status" value="1"/>
</dbReference>
<feature type="compositionally biased region" description="Low complexity" evidence="4">
    <location>
        <begin position="212"/>
        <end position="231"/>
    </location>
</feature>
<dbReference type="InterPro" id="IPR052563">
    <property type="entry name" value="FliK"/>
</dbReference>
<gene>
    <name evidence="6" type="primary">fliK</name>
</gene>
<dbReference type="GO" id="GO:0044780">
    <property type="term" value="P:bacterial-type flagellum assembly"/>
    <property type="evidence" value="ECO:0007669"/>
    <property type="project" value="InterPro"/>
</dbReference>
<feature type="compositionally biased region" description="Basic and acidic residues" evidence="4">
    <location>
        <begin position="79"/>
        <end position="91"/>
    </location>
</feature>
<feature type="compositionally biased region" description="Polar residues" evidence="4">
    <location>
        <begin position="610"/>
        <end position="623"/>
    </location>
</feature>
<proteinExistence type="inferred from homology"/>
<feature type="compositionally biased region" description="Basic and acidic residues" evidence="4">
    <location>
        <begin position="104"/>
        <end position="113"/>
    </location>
</feature>
<keyword evidence="3" id="KW-1005">Bacterial flagellum biogenesis</keyword>
<feature type="compositionally biased region" description="Low complexity" evidence="4">
    <location>
        <begin position="586"/>
        <end position="609"/>
    </location>
</feature>
<dbReference type="GO" id="GO:0009424">
    <property type="term" value="C:bacterial-type flagellum hook"/>
    <property type="evidence" value="ECO:0007669"/>
    <property type="project" value="InterPro"/>
</dbReference>
<dbReference type="Gene3D" id="3.30.750.140">
    <property type="match status" value="1"/>
</dbReference>
<feature type="compositionally biased region" description="Polar residues" evidence="4">
    <location>
        <begin position="1"/>
        <end position="10"/>
    </location>
</feature>
<dbReference type="AlphaFoldDB" id="Q2N2N2"/>
<feature type="compositionally biased region" description="Basic and acidic residues" evidence="4">
    <location>
        <begin position="274"/>
        <end position="288"/>
    </location>
</feature>
<dbReference type="EMBL" id="DQ124698">
    <property type="protein sequence ID" value="AAZ95844.1"/>
    <property type="molecule type" value="Genomic_DNA"/>
</dbReference>
<feature type="compositionally biased region" description="Polar residues" evidence="4">
    <location>
        <begin position="394"/>
        <end position="413"/>
    </location>
</feature>
<protein>
    <submittedName>
        <fullName evidence="6">FliK</fullName>
    </submittedName>
</protein>
<feature type="region of interest" description="Disordered" evidence="4">
    <location>
        <begin position="586"/>
        <end position="646"/>
    </location>
</feature>
<organism evidence="6">
    <name type="scientific">Aeromonas hydrophila</name>
    <dbReference type="NCBI Taxonomy" id="644"/>
    <lineage>
        <taxon>Bacteria</taxon>
        <taxon>Pseudomonadati</taxon>
        <taxon>Pseudomonadota</taxon>
        <taxon>Gammaproteobacteria</taxon>
        <taxon>Aeromonadales</taxon>
        <taxon>Aeromonadaceae</taxon>
        <taxon>Aeromonas</taxon>
    </lineage>
</organism>
<evidence type="ECO:0000313" key="6">
    <source>
        <dbReference type="EMBL" id="AAZ95844.1"/>
    </source>
</evidence>
<name>Q2N2N2_AERHY</name>
<evidence type="ECO:0000256" key="1">
    <source>
        <dbReference type="ARBA" id="ARBA00003944"/>
    </source>
</evidence>